<dbReference type="NCBIfam" id="NF007251">
    <property type="entry name" value="PRK09698.1"/>
    <property type="match status" value="1"/>
</dbReference>
<dbReference type="SUPFAM" id="SSF53067">
    <property type="entry name" value="Actin-like ATPase domain"/>
    <property type="match status" value="1"/>
</dbReference>
<gene>
    <name evidence="1" type="ORF">EAH77_14575</name>
</gene>
<keyword evidence="1" id="KW-0808">Transferase</keyword>
<dbReference type="Gene3D" id="3.30.420.40">
    <property type="match status" value="2"/>
</dbReference>
<dbReference type="PANTHER" id="PTHR18964">
    <property type="entry name" value="ROK (REPRESSOR, ORF, KINASE) FAMILY"/>
    <property type="match status" value="1"/>
</dbReference>
<name>A0A502GJ65_9GAMM</name>
<dbReference type="RefSeq" id="WP_140473512.1">
    <property type="nucleotide sequence ID" value="NZ_RCZD01000007.1"/>
</dbReference>
<dbReference type="EMBL" id="RCZD01000007">
    <property type="protein sequence ID" value="TPG60823.1"/>
    <property type="molecule type" value="Genomic_DNA"/>
</dbReference>
<dbReference type="Proteomes" id="UP000317663">
    <property type="component" value="Unassembled WGS sequence"/>
</dbReference>
<dbReference type="Pfam" id="PF00480">
    <property type="entry name" value="ROK"/>
    <property type="match status" value="1"/>
</dbReference>
<dbReference type="InterPro" id="IPR043129">
    <property type="entry name" value="ATPase_NBD"/>
</dbReference>
<dbReference type="GO" id="GO:0008787">
    <property type="term" value="F:D-allose kinase activity"/>
    <property type="evidence" value="ECO:0007669"/>
    <property type="project" value="UniProtKB-EC"/>
</dbReference>
<dbReference type="InterPro" id="IPR000600">
    <property type="entry name" value="ROK"/>
</dbReference>
<proteinExistence type="predicted"/>
<sequence length="317" mass="34572">MEHFLGVDIGGTNTRLMLMNDQQIFQDYQKVPTHSWATLEDPLRGLEQVIAAYLQVSRVSVTGVMLGLPGILSRDRSTVLSLPFIPALDNQPVTQQLSARLGLPVCMDKDVNHLMWWDLTRLDVLPDVAVGVYLGTGFGNSLWLNNDFYHGAHGGAGEIGHIPLKDNPLLCPCGKTGCVETLTSGNWLSGWAKQHVPETAISDLFVEHADHPDLQEFIERLARTVASEMNILDPQYLLLGGGVLAMAGFPLARLERLIRSHLRSPYPASGLTIAISGVSEETGCRGACLAAQRRLKQGSTAQSLSTSARHLVFRSEA</sequence>
<keyword evidence="2" id="KW-1185">Reference proteome</keyword>
<dbReference type="EC" id="2.7.1.55" evidence="1"/>
<accession>A0A502GJ65</accession>
<protein>
    <submittedName>
        <fullName evidence="1">Allose kinase</fullName>
        <ecNumber evidence="1">2.7.1.55</ecNumber>
    </submittedName>
</protein>
<dbReference type="PANTHER" id="PTHR18964:SF174">
    <property type="entry name" value="D-ALLOSE KINASE-RELATED"/>
    <property type="match status" value="1"/>
</dbReference>
<evidence type="ECO:0000313" key="2">
    <source>
        <dbReference type="Proteomes" id="UP000317663"/>
    </source>
</evidence>
<dbReference type="AlphaFoldDB" id="A0A502GJ65"/>
<keyword evidence="1" id="KW-0418">Kinase</keyword>
<evidence type="ECO:0000313" key="1">
    <source>
        <dbReference type="EMBL" id="TPG60823.1"/>
    </source>
</evidence>
<organism evidence="1 2">
    <name type="scientific">Ewingella americana</name>
    <dbReference type="NCBI Taxonomy" id="41202"/>
    <lineage>
        <taxon>Bacteria</taxon>
        <taxon>Pseudomonadati</taxon>
        <taxon>Pseudomonadota</taxon>
        <taxon>Gammaproteobacteria</taxon>
        <taxon>Enterobacterales</taxon>
        <taxon>Yersiniaceae</taxon>
        <taxon>Ewingella</taxon>
    </lineage>
</organism>
<reference evidence="1 2" key="1">
    <citation type="journal article" date="2019" name="Environ. Microbiol.">
        <title>Species interactions and distinct microbial communities in high Arctic permafrost affected cryosols are associated with the CH4 and CO2 gas fluxes.</title>
        <authorList>
            <person name="Altshuler I."/>
            <person name="Hamel J."/>
            <person name="Turney S."/>
            <person name="Magnuson E."/>
            <person name="Levesque R."/>
            <person name="Greer C."/>
            <person name="Whyte L.G."/>
        </authorList>
    </citation>
    <scope>NUCLEOTIDE SEQUENCE [LARGE SCALE GENOMIC DNA]</scope>
    <source>
        <strain evidence="1 2">E4</strain>
    </source>
</reference>
<comment type="caution">
    <text evidence="1">The sequence shown here is derived from an EMBL/GenBank/DDBJ whole genome shotgun (WGS) entry which is preliminary data.</text>
</comment>
<dbReference type="CDD" id="cd24070">
    <property type="entry name" value="ASKHA_NBD_ROK_AlsK"/>
    <property type="match status" value="1"/>
</dbReference>
<dbReference type="OrthoDB" id="9810372at2"/>